<accession>A0ABT1YBR8</accession>
<reference evidence="1 2" key="1">
    <citation type="submission" date="2022-08" db="EMBL/GenBank/DDBJ databases">
        <title>Paenibacillus endoradicis sp. nov., Paenibacillus radicibacter sp. nov and Paenibacillus pararadicis sp. nov., three cold-adapted plant growth-promoting bacteria isolated from root of Larix gmelinii in Great Khingan.</title>
        <authorList>
            <person name="Xue H."/>
        </authorList>
    </citation>
    <scope>NUCLEOTIDE SEQUENCE [LARGE SCALE GENOMIC DNA]</scope>
    <source>
        <strain evidence="1 2">N5-1-1-5</strain>
    </source>
</reference>
<dbReference type="Proteomes" id="UP001300012">
    <property type="component" value="Unassembled WGS sequence"/>
</dbReference>
<evidence type="ECO:0000313" key="2">
    <source>
        <dbReference type="Proteomes" id="UP001300012"/>
    </source>
</evidence>
<comment type="caution">
    <text evidence="1">The sequence shown here is derived from an EMBL/GenBank/DDBJ whole genome shotgun (WGS) entry which is preliminary data.</text>
</comment>
<evidence type="ECO:0000313" key="1">
    <source>
        <dbReference type="EMBL" id="MCR8630637.1"/>
    </source>
</evidence>
<dbReference type="EMBL" id="JANQBD010000003">
    <property type="protein sequence ID" value="MCR8630637.1"/>
    <property type="molecule type" value="Genomic_DNA"/>
</dbReference>
<protein>
    <submittedName>
        <fullName evidence="1">DUF3891 family protein</fullName>
    </submittedName>
</protein>
<name>A0ABT1YBR8_9BACL</name>
<proteinExistence type="predicted"/>
<keyword evidence="2" id="KW-1185">Reference proteome</keyword>
<dbReference type="InterPro" id="IPR024992">
    <property type="entry name" value="DUF3891"/>
</dbReference>
<sequence>MIIRETEHEITMVRQHDHAQLSGDVARNFKNYFINDPFFDDLIFAVYQHDLGWIRLDATPIWNDRNSVPFSFIDYPLLPKLTHYTYGLDQIERMNKYAGLLCSLHYSSFGIFQNSTIEECSDFSNNELQRQQRIITELDLTNHNDIFKQFKLLQLCDVISLYVCLNCPGVSKEQEHPRYRTGFEDSELFNNQSNGRLVAEWMNNKEIKITPNPFDKGFSTNLLQKNLSKKLIKEHGIEKAYKNSEWVNQEIIFVGRS</sequence>
<dbReference type="Pfam" id="PF13030">
    <property type="entry name" value="DUF3891"/>
    <property type="match status" value="1"/>
</dbReference>
<gene>
    <name evidence="1" type="ORF">NV381_05415</name>
</gene>
<organism evidence="1 2">
    <name type="scientific">Paenibacillus radicis</name>
    <name type="common">ex Xue et al. 2023</name>
    <dbReference type="NCBI Taxonomy" id="2972489"/>
    <lineage>
        <taxon>Bacteria</taxon>
        <taxon>Bacillati</taxon>
        <taxon>Bacillota</taxon>
        <taxon>Bacilli</taxon>
        <taxon>Bacillales</taxon>
        <taxon>Paenibacillaceae</taxon>
        <taxon>Paenibacillus</taxon>
    </lineage>
</organism>
<dbReference type="RefSeq" id="WP_258212252.1">
    <property type="nucleotide sequence ID" value="NZ_JANQBD010000003.1"/>
</dbReference>